<gene>
    <name evidence="1" type="ORF">Krac_0109</name>
</gene>
<proteinExistence type="predicted"/>
<organism evidence="1 2">
    <name type="scientific">Ktedonobacter racemifer DSM 44963</name>
    <dbReference type="NCBI Taxonomy" id="485913"/>
    <lineage>
        <taxon>Bacteria</taxon>
        <taxon>Bacillati</taxon>
        <taxon>Chloroflexota</taxon>
        <taxon>Ktedonobacteria</taxon>
        <taxon>Ktedonobacterales</taxon>
        <taxon>Ktedonobacteraceae</taxon>
        <taxon>Ktedonobacter</taxon>
    </lineage>
</organism>
<dbReference type="RefSeq" id="WP_007923612.1">
    <property type="nucleotide sequence ID" value="NZ_ADVG01000006.1"/>
</dbReference>
<dbReference type="AlphaFoldDB" id="D6U8S1"/>
<accession>D6U8S1</accession>
<evidence type="ECO:0000313" key="2">
    <source>
        <dbReference type="Proteomes" id="UP000004508"/>
    </source>
</evidence>
<comment type="caution">
    <text evidence="1">The sequence shown here is derived from an EMBL/GenBank/DDBJ whole genome shotgun (WGS) entry which is preliminary data.</text>
</comment>
<dbReference type="Proteomes" id="UP000004508">
    <property type="component" value="Unassembled WGS sequence"/>
</dbReference>
<keyword evidence="2" id="KW-1185">Reference proteome</keyword>
<evidence type="ECO:0000313" key="1">
    <source>
        <dbReference type="EMBL" id="EFH79631.1"/>
    </source>
</evidence>
<dbReference type="InParanoid" id="D6U8S1"/>
<dbReference type="EMBL" id="ADVG01000006">
    <property type="protein sequence ID" value="EFH79631.1"/>
    <property type="molecule type" value="Genomic_DNA"/>
</dbReference>
<reference evidence="1 2" key="1">
    <citation type="journal article" date="2011" name="Stand. Genomic Sci.">
        <title>Non-contiguous finished genome sequence and contextual data of the filamentous soil bacterium Ktedonobacter racemifer type strain (SOSP1-21).</title>
        <authorList>
            <person name="Chang Y.J."/>
            <person name="Land M."/>
            <person name="Hauser L."/>
            <person name="Chertkov O."/>
            <person name="Del Rio T.G."/>
            <person name="Nolan M."/>
            <person name="Copeland A."/>
            <person name="Tice H."/>
            <person name="Cheng J.F."/>
            <person name="Lucas S."/>
            <person name="Han C."/>
            <person name="Goodwin L."/>
            <person name="Pitluck S."/>
            <person name="Ivanova N."/>
            <person name="Ovchinikova G."/>
            <person name="Pati A."/>
            <person name="Chen A."/>
            <person name="Palaniappan K."/>
            <person name="Mavromatis K."/>
            <person name="Liolios K."/>
            <person name="Brettin T."/>
            <person name="Fiebig A."/>
            <person name="Rohde M."/>
            <person name="Abt B."/>
            <person name="Goker M."/>
            <person name="Detter J.C."/>
            <person name="Woyke T."/>
            <person name="Bristow J."/>
            <person name="Eisen J.A."/>
            <person name="Markowitz V."/>
            <person name="Hugenholtz P."/>
            <person name="Kyrpides N.C."/>
            <person name="Klenk H.P."/>
            <person name="Lapidus A."/>
        </authorList>
    </citation>
    <scope>NUCLEOTIDE SEQUENCE [LARGE SCALE GENOMIC DNA]</scope>
    <source>
        <strain evidence="2">DSM 44963</strain>
    </source>
</reference>
<sequence>MSQFVIRAKLCVSKSKNKYSNQAQLAGDFMGQKWRFYAPTDNMGQKSGGQDMGQYLVVLH</sequence>
<name>D6U8S1_KTERA</name>
<protein>
    <submittedName>
        <fullName evidence="1">Uncharacterized protein</fullName>
    </submittedName>
</protein>